<dbReference type="GO" id="GO:0006751">
    <property type="term" value="P:glutathione catabolic process"/>
    <property type="evidence" value="ECO:0007669"/>
    <property type="project" value="InterPro"/>
</dbReference>
<dbReference type="SUPFAM" id="SSF56235">
    <property type="entry name" value="N-terminal nucleophile aminohydrolases (Ntn hydrolases)"/>
    <property type="match status" value="1"/>
</dbReference>
<gene>
    <name evidence="5" type="ORF">G4223_03855</name>
</gene>
<evidence type="ECO:0000256" key="2">
    <source>
        <dbReference type="ARBA" id="ARBA00001089"/>
    </source>
</evidence>
<comment type="catalytic activity">
    <reaction evidence="1">
        <text>an S-substituted glutathione + H2O = an S-substituted L-cysteinylglycine + L-glutamate</text>
        <dbReference type="Rhea" id="RHEA:59468"/>
        <dbReference type="ChEBI" id="CHEBI:15377"/>
        <dbReference type="ChEBI" id="CHEBI:29985"/>
        <dbReference type="ChEBI" id="CHEBI:90779"/>
        <dbReference type="ChEBI" id="CHEBI:143103"/>
        <dbReference type="EC" id="3.4.19.13"/>
    </reaction>
</comment>
<dbReference type="PANTHER" id="PTHR11686">
    <property type="entry name" value="GAMMA GLUTAMYL TRANSPEPTIDASE"/>
    <property type="match status" value="1"/>
</dbReference>
<evidence type="ECO:0000256" key="4">
    <source>
        <dbReference type="PIRSR" id="PIRSR600101-2"/>
    </source>
</evidence>
<dbReference type="RefSeq" id="WP_163675257.1">
    <property type="nucleotide sequence ID" value="NZ_JAAIYP010000026.1"/>
</dbReference>
<evidence type="ECO:0000256" key="1">
    <source>
        <dbReference type="ARBA" id="ARBA00001049"/>
    </source>
</evidence>
<evidence type="ECO:0000256" key="3">
    <source>
        <dbReference type="ARBA" id="ARBA00047417"/>
    </source>
</evidence>
<evidence type="ECO:0000313" key="5">
    <source>
        <dbReference type="EMBL" id="NFV79241.1"/>
    </source>
</evidence>
<comment type="catalytic activity">
    <reaction evidence="3">
        <text>an N-terminal (5-L-glutamyl)-[peptide] + an alpha-amino acid = 5-L-glutamyl amino acid + an N-terminal L-alpha-aminoacyl-[peptide]</text>
        <dbReference type="Rhea" id="RHEA:23904"/>
        <dbReference type="Rhea" id="RHEA-COMP:9780"/>
        <dbReference type="Rhea" id="RHEA-COMP:9795"/>
        <dbReference type="ChEBI" id="CHEBI:77644"/>
        <dbReference type="ChEBI" id="CHEBI:78597"/>
        <dbReference type="ChEBI" id="CHEBI:78599"/>
        <dbReference type="ChEBI" id="CHEBI:78608"/>
        <dbReference type="EC" id="2.3.2.2"/>
    </reaction>
</comment>
<accession>A0A7C9QSU4</accession>
<sequence length="535" mass="55050">MNKSLTPSVGRLSRRAACAVSLLALLAGCGESKPVGTIGYVSGFGGMVAADEPRAVLAARDILSAGGTAADAAVVAYFTMAVTQPSTASLGGGGVCVVYDKDKKRAEVVDFMAPPSAAVSMSRNPSAVPGNVRGFYALHAFYGKFRWEQLLSGPEYMARSGIPVSRAFAADVARAAPLLAADPAARQVFLPGGRPLAEGQNFQQYDLAALLGRLRRGAGEFYSGPLARDLVQAVAQAGGSLTIDDLRDFRPLMRDGIQVEIGSETAIFPPPPAVAGGVGATIAAEVADRWGSAAADEKPHLLAEAAARAFSDRSRWMLPHGWPNDQAGNLGSKELADKLMAGYNPAKHQPVEAAKPTDAIPAASLAVMDSYGNAVACNVTTYGLFGNGRMAPGTGMMLAAVPGLSSGPGSVGPVVVVNLPTREVRFVAAASGGVTSPTALVQTMMGNLVDKMPLEAAVAQPRVHHSGAPDFVFVENGERAFDPAPLASRGHEVKAVAIPSRVQALACGSGSPDFKKCSVSSDPRGYGLGVIVGKD</sequence>
<keyword evidence="6" id="KW-1185">Reference proteome</keyword>
<dbReference type="InterPro" id="IPR043137">
    <property type="entry name" value="GGT_ssub_C"/>
</dbReference>
<dbReference type="PRINTS" id="PR01210">
    <property type="entry name" value="GGTRANSPTASE"/>
</dbReference>
<dbReference type="InterPro" id="IPR029055">
    <property type="entry name" value="Ntn_hydrolases_N"/>
</dbReference>
<organism evidence="5 6">
    <name type="scientific">Magnetospirillum aberrantis SpK</name>
    <dbReference type="NCBI Taxonomy" id="908842"/>
    <lineage>
        <taxon>Bacteria</taxon>
        <taxon>Pseudomonadati</taxon>
        <taxon>Pseudomonadota</taxon>
        <taxon>Alphaproteobacteria</taxon>
        <taxon>Rhodospirillales</taxon>
        <taxon>Rhodospirillaceae</taxon>
        <taxon>Magnetospirillum</taxon>
    </lineage>
</organism>
<dbReference type="EMBL" id="JAAIYP010000026">
    <property type="protein sequence ID" value="NFV79241.1"/>
    <property type="molecule type" value="Genomic_DNA"/>
</dbReference>
<comment type="catalytic activity">
    <reaction evidence="2">
        <text>glutathione + H2O = L-cysteinylglycine + L-glutamate</text>
        <dbReference type="Rhea" id="RHEA:28807"/>
        <dbReference type="ChEBI" id="CHEBI:15377"/>
        <dbReference type="ChEBI" id="CHEBI:29985"/>
        <dbReference type="ChEBI" id="CHEBI:57925"/>
        <dbReference type="ChEBI" id="CHEBI:61694"/>
        <dbReference type="EC" id="3.4.19.13"/>
    </reaction>
</comment>
<dbReference type="GO" id="GO:0103068">
    <property type="term" value="F:leukotriene C4 gamma-glutamyl transferase activity"/>
    <property type="evidence" value="ECO:0007669"/>
    <property type="project" value="UniProtKB-EC"/>
</dbReference>
<dbReference type="AlphaFoldDB" id="A0A7C9QSU4"/>
<feature type="binding site" evidence="4">
    <location>
        <position position="433"/>
    </location>
    <ligand>
        <name>L-glutamate</name>
        <dbReference type="ChEBI" id="CHEBI:29985"/>
    </ligand>
</feature>
<reference evidence="5 6" key="1">
    <citation type="submission" date="2020-02" db="EMBL/GenBank/DDBJ databases">
        <authorList>
            <person name="Dziuba M."/>
            <person name="Kuznetsov B."/>
            <person name="Mardanov A."/>
            <person name="Ravin N."/>
            <person name="Grouzdev D."/>
        </authorList>
    </citation>
    <scope>NUCLEOTIDE SEQUENCE [LARGE SCALE GENOMIC DNA]</scope>
    <source>
        <strain evidence="5 6">SpK</strain>
    </source>
</reference>
<keyword evidence="5" id="KW-0808">Transferase</keyword>
<proteinExistence type="predicted"/>
<protein>
    <submittedName>
        <fullName evidence="5">Gamma-glutamyltransferase</fullName>
    </submittedName>
</protein>
<dbReference type="GO" id="GO:0036374">
    <property type="term" value="F:glutathione hydrolase activity"/>
    <property type="evidence" value="ECO:0007669"/>
    <property type="project" value="UniProtKB-EC"/>
</dbReference>
<dbReference type="InterPro" id="IPR000101">
    <property type="entry name" value="GGT_peptidase"/>
</dbReference>
<dbReference type="PANTHER" id="PTHR11686:SF9">
    <property type="entry name" value="RE13973P"/>
    <property type="match status" value="1"/>
</dbReference>
<dbReference type="Proteomes" id="UP000480684">
    <property type="component" value="Unassembled WGS sequence"/>
</dbReference>
<evidence type="ECO:0000313" key="6">
    <source>
        <dbReference type="Proteomes" id="UP000480684"/>
    </source>
</evidence>
<name>A0A7C9QSU4_9PROT</name>
<dbReference type="Gene3D" id="3.60.20.40">
    <property type="match status" value="1"/>
</dbReference>
<dbReference type="Pfam" id="PF01019">
    <property type="entry name" value="G_glu_transpept"/>
    <property type="match status" value="2"/>
</dbReference>
<dbReference type="GO" id="GO:0005886">
    <property type="term" value="C:plasma membrane"/>
    <property type="evidence" value="ECO:0007669"/>
    <property type="project" value="TreeGrafter"/>
</dbReference>
<comment type="caution">
    <text evidence="5">The sequence shown here is derived from an EMBL/GenBank/DDBJ whole genome shotgun (WGS) entry which is preliminary data.</text>
</comment>
<dbReference type="PROSITE" id="PS51257">
    <property type="entry name" value="PROKAR_LIPOPROTEIN"/>
    <property type="match status" value="1"/>
</dbReference>